<dbReference type="GO" id="GO:0004674">
    <property type="term" value="F:protein serine/threonine kinase activity"/>
    <property type="evidence" value="ECO:0007669"/>
    <property type="project" value="TreeGrafter"/>
</dbReference>
<dbReference type="InterPro" id="IPR011990">
    <property type="entry name" value="TPR-like_helical_dom_sf"/>
</dbReference>
<dbReference type="PROSITE" id="PS00107">
    <property type="entry name" value="PROTEIN_KINASE_ATP"/>
    <property type="match status" value="1"/>
</dbReference>
<evidence type="ECO:0000256" key="7">
    <source>
        <dbReference type="SAM" id="MobiDB-lite"/>
    </source>
</evidence>
<dbReference type="PROSITE" id="PS50005">
    <property type="entry name" value="TPR"/>
    <property type="match status" value="1"/>
</dbReference>
<dbReference type="Proteomes" id="UP000249061">
    <property type="component" value="Unassembled WGS sequence"/>
</dbReference>
<feature type="transmembrane region" description="Helical" evidence="8">
    <location>
        <begin position="333"/>
        <end position="354"/>
    </location>
</feature>
<dbReference type="PANTHER" id="PTHR43289:SF34">
    <property type="entry name" value="SERINE_THREONINE-PROTEIN KINASE YBDM-RELATED"/>
    <property type="match status" value="1"/>
</dbReference>
<dbReference type="Gene3D" id="1.25.40.10">
    <property type="entry name" value="Tetratricopeptide repeat domain"/>
    <property type="match status" value="2"/>
</dbReference>
<protein>
    <recommendedName>
        <fullName evidence="9">Protein kinase domain-containing protein</fullName>
    </recommendedName>
</protein>
<evidence type="ECO:0000256" key="8">
    <source>
        <dbReference type="SAM" id="Phobius"/>
    </source>
</evidence>
<evidence type="ECO:0000256" key="2">
    <source>
        <dbReference type="ARBA" id="ARBA00022741"/>
    </source>
</evidence>
<comment type="caution">
    <text evidence="10">The sequence shown here is derived from an EMBL/GenBank/DDBJ whole genome shotgun (WGS) entry which is preliminary data.</text>
</comment>
<evidence type="ECO:0000259" key="9">
    <source>
        <dbReference type="PROSITE" id="PS50011"/>
    </source>
</evidence>
<keyword evidence="5" id="KW-0802">TPR repeat</keyword>
<evidence type="ECO:0000313" key="11">
    <source>
        <dbReference type="Proteomes" id="UP000249061"/>
    </source>
</evidence>
<dbReference type="PROSITE" id="PS50011">
    <property type="entry name" value="PROTEIN_KINASE_DOM"/>
    <property type="match status" value="1"/>
</dbReference>
<evidence type="ECO:0000256" key="3">
    <source>
        <dbReference type="ARBA" id="ARBA00022777"/>
    </source>
</evidence>
<feature type="compositionally biased region" description="Basic and acidic residues" evidence="7">
    <location>
        <begin position="27"/>
        <end position="40"/>
    </location>
</feature>
<feature type="domain" description="Protein kinase" evidence="9">
    <location>
        <begin position="56"/>
        <end position="327"/>
    </location>
</feature>
<feature type="binding site" evidence="6">
    <location>
        <position position="85"/>
    </location>
    <ligand>
        <name>ATP</name>
        <dbReference type="ChEBI" id="CHEBI:30616"/>
    </ligand>
</feature>
<dbReference type="AlphaFoldDB" id="A0A2W5VD88"/>
<dbReference type="InterPro" id="IPR011009">
    <property type="entry name" value="Kinase-like_dom_sf"/>
</dbReference>
<evidence type="ECO:0000256" key="5">
    <source>
        <dbReference type="PROSITE-ProRule" id="PRU00339"/>
    </source>
</evidence>
<dbReference type="PANTHER" id="PTHR43289">
    <property type="entry name" value="MITOGEN-ACTIVATED PROTEIN KINASE KINASE KINASE 20-RELATED"/>
    <property type="match status" value="1"/>
</dbReference>
<feature type="region of interest" description="Disordered" evidence="7">
    <location>
        <begin position="472"/>
        <end position="491"/>
    </location>
</feature>
<dbReference type="InterPro" id="IPR017441">
    <property type="entry name" value="Protein_kinase_ATP_BS"/>
</dbReference>
<dbReference type="SMART" id="SM00028">
    <property type="entry name" value="TPR"/>
    <property type="match status" value="6"/>
</dbReference>
<gene>
    <name evidence="10" type="ORF">DI536_11785</name>
</gene>
<dbReference type="GO" id="GO:0005524">
    <property type="term" value="F:ATP binding"/>
    <property type="evidence" value="ECO:0007669"/>
    <property type="project" value="UniProtKB-UniRule"/>
</dbReference>
<dbReference type="Pfam" id="PF00069">
    <property type="entry name" value="Pkinase"/>
    <property type="match status" value="1"/>
</dbReference>
<reference evidence="10 11" key="1">
    <citation type="submission" date="2017-08" db="EMBL/GenBank/DDBJ databases">
        <title>Infants hospitalized years apart are colonized by the same room-sourced microbial strains.</title>
        <authorList>
            <person name="Brooks B."/>
            <person name="Olm M.R."/>
            <person name="Firek B.A."/>
            <person name="Baker R."/>
            <person name="Thomas B.C."/>
            <person name="Morowitz M.J."/>
            <person name="Banfield J.F."/>
        </authorList>
    </citation>
    <scope>NUCLEOTIDE SEQUENCE [LARGE SCALE GENOMIC DNA]</scope>
    <source>
        <strain evidence="10">S2_003_000_R2_14</strain>
    </source>
</reference>
<dbReference type="SUPFAM" id="SSF56112">
    <property type="entry name" value="Protein kinase-like (PK-like)"/>
    <property type="match status" value="1"/>
</dbReference>
<dbReference type="InterPro" id="IPR000719">
    <property type="entry name" value="Prot_kinase_dom"/>
</dbReference>
<evidence type="ECO:0000256" key="6">
    <source>
        <dbReference type="PROSITE-ProRule" id="PRU10141"/>
    </source>
</evidence>
<feature type="repeat" description="TPR" evidence="5">
    <location>
        <begin position="652"/>
        <end position="685"/>
    </location>
</feature>
<name>A0A2W5VD88_9BACT</name>
<dbReference type="PROSITE" id="PS50293">
    <property type="entry name" value="TPR_REGION"/>
    <property type="match status" value="1"/>
</dbReference>
<proteinExistence type="predicted"/>
<organism evidence="10 11">
    <name type="scientific">Archangium gephyra</name>
    <dbReference type="NCBI Taxonomy" id="48"/>
    <lineage>
        <taxon>Bacteria</taxon>
        <taxon>Pseudomonadati</taxon>
        <taxon>Myxococcota</taxon>
        <taxon>Myxococcia</taxon>
        <taxon>Myxococcales</taxon>
        <taxon>Cystobacterineae</taxon>
        <taxon>Archangiaceae</taxon>
        <taxon>Archangium</taxon>
    </lineage>
</organism>
<dbReference type="Gene3D" id="3.30.200.20">
    <property type="entry name" value="Phosphorylase Kinase, domain 1"/>
    <property type="match status" value="1"/>
</dbReference>
<dbReference type="Gene3D" id="1.10.510.10">
    <property type="entry name" value="Transferase(Phosphotransferase) domain 1"/>
    <property type="match status" value="1"/>
</dbReference>
<keyword evidence="4 6" id="KW-0067">ATP-binding</keyword>
<sequence length="904" mass="98976">MTRRKVHSNAVSGGPHNLDETVPSGQKLDDTFVSGEKKDPSLTTSGIQKGEALDRYVILDRLGAGGMGEVYAAWDPVLDRKVAVKVLRPDIEGSAIGEELKHRLLGEAQSLAKLAHPNVVTVHDVGLAGDRVYLAMEFIEGRTLKDWLQQVPRPSWQRILEVFLAAGEGVVAAHAQGITHRDFKPDNVVVGSDERVRVMDFGLAHGQAAKKKDEKSRRTITQPGAMLGTPAYMSPEALHGQPTDFRSDEFSFCVSLYEALYGFRPFEGATPGAIASEIIQNRVRPPPSGTRVPRRIHQLILKGLRNEPLERFQTMRALLVQLGRTRVQREQRIAIVAVVVLSVLAVALVALATWRERTRCLQVADRMNGVWDDGVKRAAADSFANTHKPWAVAAWRDVESRIDAYAQQWVSQRQAVCEAGPAGDDERYGQELLCLSRRLSDLEATTQLFLRADADVVERAVTMASTLPSIAGCRNVTPPHRPSTESEPLRGQLSAVRARIDSGKYADALKQSVELAEKAEADGNREAFAEARLWGAIARMRLGDARAAEQWAEESILAAAESRADELEARGWVERVGFAALSGPSADAERWVRFAQSAIARVAPAPELQASLFNNQGVLAHLRGQYAAAIDAHKNALELRTQLLGNRHPLVARSHSNLGAAYRALGRFGEARQEYEQALAIEEQVLDPSHPQVADTLNNLGNVLNAQGSPTGARRALERSLRIKEAAFGPESLPVAVTLSNLGSLLVDLSDLAEADRVLLRAVAIKEKQNGPESLSLAVSLTNLAQARRAAKRWSESLEFDERALKIRQLRQGDAHIDTAYNLTGIGEARLMLGDRPGAQKALEQALKLRAERSALRATTAYWLSRALPPKDERVKPLLREAAENLPPTDPLLPVARAALENTR</sequence>
<dbReference type="EMBL" id="QFQP01000008">
    <property type="protein sequence ID" value="PZR13994.1"/>
    <property type="molecule type" value="Genomic_DNA"/>
</dbReference>
<evidence type="ECO:0000256" key="4">
    <source>
        <dbReference type="ARBA" id="ARBA00022840"/>
    </source>
</evidence>
<dbReference type="InterPro" id="IPR019734">
    <property type="entry name" value="TPR_rpt"/>
</dbReference>
<evidence type="ECO:0000256" key="1">
    <source>
        <dbReference type="ARBA" id="ARBA00022679"/>
    </source>
</evidence>
<keyword evidence="2 6" id="KW-0547">Nucleotide-binding</keyword>
<dbReference type="SUPFAM" id="SSF48452">
    <property type="entry name" value="TPR-like"/>
    <property type="match status" value="1"/>
</dbReference>
<dbReference type="InterPro" id="IPR008271">
    <property type="entry name" value="Ser/Thr_kinase_AS"/>
</dbReference>
<evidence type="ECO:0000313" key="10">
    <source>
        <dbReference type="EMBL" id="PZR13994.1"/>
    </source>
</evidence>
<dbReference type="CDD" id="cd14014">
    <property type="entry name" value="STKc_PknB_like"/>
    <property type="match status" value="1"/>
</dbReference>
<accession>A0A2W5VD88</accession>
<dbReference type="Pfam" id="PF13424">
    <property type="entry name" value="TPR_12"/>
    <property type="match status" value="3"/>
</dbReference>
<keyword evidence="8" id="KW-1133">Transmembrane helix</keyword>
<keyword evidence="3" id="KW-0418">Kinase</keyword>
<keyword evidence="8" id="KW-0472">Membrane</keyword>
<keyword evidence="1" id="KW-0808">Transferase</keyword>
<feature type="region of interest" description="Disordered" evidence="7">
    <location>
        <begin position="1"/>
        <end position="45"/>
    </location>
</feature>
<keyword evidence="8" id="KW-0812">Transmembrane</keyword>
<dbReference type="PROSITE" id="PS00108">
    <property type="entry name" value="PROTEIN_KINASE_ST"/>
    <property type="match status" value="1"/>
</dbReference>